<accession>A0A834W6J1</accession>
<name>A0A834W6J1_9FABA</name>
<gene>
    <name evidence="2" type="ORF">G2W53_039902</name>
</gene>
<feature type="compositionally biased region" description="Pro residues" evidence="1">
    <location>
        <begin position="76"/>
        <end position="88"/>
    </location>
</feature>
<feature type="region of interest" description="Disordered" evidence="1">
    <location>
        <begin position="68"/>
        <end position="88"/>
    </location>
</feature>
<organism evidence="2 3">
    <name type="scientific">Senna tora</name>
    <dbReference type="NCBI Taxonomy" id="362788"/>
    <lineage>
        <taxon>Eukaryota</taxon>
        <taxon>Viridiplantae</taxon>
        <taxon>Streptophyta</taxon>
        <taxon>Embryophyta</taxon>
        <taxon>Tracheophyta</taxon>
        <taxon>Spermatophyta</taxon>
        <taxon>Magnoliopsida</taxon>
        <taxon>eudicotyledons</taxon>
        <taxon>Gunneridae</taxon>
        <taxon>Pentapetalae</taxon>
        <taxon>rosids</taxon>
        <taxon>fabids</taxon>
        <taxon>Fabales</taxon>
        <taxon>Fabaceae</taxon>
        <taxon>Caesalpinioideae</taxon>
        <taxon>Cassia clade</taxon>
        <taxon>Senna</taxon>
    </lineage>
</organism>
<dbReference type="Proteomes" id="UP000634136">
    <property type="component" value="Unassembled WGS sequence"/>
</dbReference>
<reference evidence="2" key="1">
    <citation type="submission" date="2020-09" db="EMBL/GenBank/DDBJ databases">
        <title>Genome-Enabled Discovery of Anthraquinone Biosynthesis in Senna tora.</title>
        <authorList>
            <person name="Kang S.-H."/>
            <person name="Pandey R.P."/>
            <person name="Lee C.-M."/>
            <person name="Sim J.-S."/>
            <person name="Jeong J.-T."/>
            <person name="Choi B.-S."/>
            <person name="Jung M."/>
            <person name="Ginzburg D."/>
            <person name="Zhao K."/>
            <person name="Won S.Y."/>
            <person name="Oh T.-J."/>
            <person name="Yu Y."/>
            <person name="Kim N.-H."/>
            <person name="Lee O.R."/>
            <person name="Lee T.-H."/>
            <person name="Bashyal P."/>
            <person name="Kim T.-S."/>
            <person name="Lee W.-H."/>
            <person name="Kawkins C."/>
            <person name="Kim C.-K."/>
            <person name="Kim J.S."/>
            <person name="Ahn B.O."/>
            <person name="Rhee S.Y."/>
            <person name="Sohng J.K."/>
        </authorList>
    </citation>
    <scope>NUCLEOTIDE SEQUENCE</scope>
    <source>
        <tissue evidence="2">Leaf</tissue>
    </source>
</reference>
<sequence>MNEEAEKDGRTLISTRVQAFSPEHIYTIKHLSLVLPSYPTVALTTSKARDTSKQANYVNSDSNQRYVGVGILPDSSPSPPTSPSFPGF</sequence>
<dbReference type="AlphaFoldDB" id="A0A834W6J1"/>
<evidence type="ECO:0000313" key="3">
    <source>
        <dbReference type="Proteomes" id="UP000634136"/>
    </source>
</evidence>
<dbReference type="EMBL" id="JAAIUW010000012">
    <property type="protein sequence ID" value="KAF7807741.1"/>
    <property type="molecule type" value="Genomic_DNA"/>
</dbReference>
<evidence type="ECO:0000313" key="2">
    <source>
        <dbReference type="EMBL" id="KAF7807741.1"/>
    </source>
</evidence>
<comment type="caution">
    <text evidence="2">The sequence shown here is derived from an EMBL/GenBank/DDBJ whole genome shotgun (WGS) entry which is preliminary data.</text>
</comment>
<evidence type="ECO:0000256" key="1">
    <source>
        <dbReference type="SAM" id="MobiDB-lite"/>
    </source>
</evidence>
<keyword evidence="3" id="KW-1185">Reference proteome</keyword>
<protein>
    <submittedName>
        <fullName evidence="2">Uncharacterized protein</fullName>
    </submittedName>
</protein>
<proteinExistence type="predicted"/>